<evidence type="ECO:0000256" key="4">
    <source>
        <dbReference type="ARBA" id="ARBA00023136"/>
    </source>
</evidence>
<evidence type="ECO:0000256" key="3">
    <source>
        <dbReference type="ARBA" id="ARBA00022989"/>
    </source>
</evidence>
<feature type="transmembrane region" description="Helical" evidence="5">
    <location>
        <begin position="157"/>
        <end position="175"/>
    </location>
</feature>
<comment type="subcellular location">
    <subcellularLocation>
        <location evidence="1">Membrane</location>
        <topology evidence="1">Multi-pass membrane protein</topology>
    </subcellularLocation>
</comment>
<feature type="transmembrane region" description="Helical" evidence="5">
    <location>
        <begin position="126"/>
        <end position="145"/>
    </location>
</feature>
<feature type="transmembrane region" description="Helical" evidence="5">
    <location>
        <begin position="27"/>
        <end position="45"/>
    </location>
</feature>
<keyword evidence="3 5" id="KW-1133">Transmembrane helix</keyword>
<dbReference type="Proteomes" id="UP001589887">
    <property type="component" value="Unassembled WGS sequence"/>
</dbReference>
<gene>
    <name evidence="6" type="ORF">ACFH04_07595</name>
</gene>
<feature type="transmembrane region" description="Helical" evidence="5">
    <location>
        <begin position="91"/>
        <end position="114"/>
    </location>
</feature>
<dbReference type="InterPro" id="IPR038770">
    <property type="entry name" value="Na+/solute_symporter_sf"/>
</dbReference>
<reference evidence="6 7" key="1">
    <citation type="submission" date="2024-09" db="EMBL/GenBank/DDBJ databases">
        <authorList>
            <person name="Sun Q."/>
            <person name="Mori K."/>
        </authorList>
    </citation>
    <scope>NUCLEOTIDE SEQUENCE [LARGE SCALE GENOMIC DNA]</scope>
    <source>
        <strain evidence="6 7">JCM 4557</strain>
    </source>
</reference>
<keyword evidence="4 5" id="KW-0472">Membrane</keyword>
<proteinExistence type="predicted"/>
<dbReference type="Pfam" id="PF01758">
    <property type="entry name" value="SBF"/>
    <property type="match status" value="1"/>
</dbReference>
<evidence type="ECO:0000313" key="6">
    <source>
        <dbReference type="EMBL" id="MFC0843593.1"/>
    </source>
</evidence>
<evidence type="ECO:0000256" key="1">
    <source>
        <dbReference type="ARBA" id="ARBA00004141"/>
    </source>
</evidence>
<protein>
    <submittedName>
        <fullName evidence="6">Bile acid:sodium symporter family protein</fullName>
    </submittedName>
</protein>
<keyword evidence="7" id="KW-1185">Reference proteome</keyword>
<dbReference type="EMBL" id="JBHMQV010000007">
    <property type="protein sequence ID" value="MFC0843593.1"/>
    <property type="molecule type" value="Genomic_DNA"/>
</dbReference>
<dbReference type="Gene3D" id="1.20.1530.20">
    <property type="match status" value="1"/>
</dbReference>
<evidence type="ECO:0000256" key="2">
    <source>
        <dbReference type="ARBA" id="ARBA00022692"/>
    </source>
</evidence>
<organism evidence="6 7">
    <name type="scientific">Streptomyces noboritoensis</name>
    <dbReference type="NCBI Taxonomy" id="67337"/>
    <lineage>
        <taxon>Bacteria</taxon>
        <taxon>Bacillati</taxon>
        <taxon>Actinomycetota</taxon>
        <taxon>Actinomycetes</taxon>
        <taxon>Kitasatosporales</taxon>
        <taxon>Streptomycetaceae</taxon>
        <taxon>Streptomyces</taxon>
    </lineage>
</organism>
<evidence type="ECO:0000313" key="7">
    <source>
        <dbReference type="Proteomes" id="UP001589887"/>
    </source>
</evidence>
<name>A0ABV6TDV0_9ACTN</name>
<dbReference type="InterPro" id="IPR002657">
    <property type="entry name" value="BilAc:Na_symport/Acr3"/>
</dbReference>
<feature type="transmembrane region" description="Helical" evidence="5">
    <location>
        <begin position="232"/>
        <end position="256"/>
    </location>
</feature>
<feature type="transmembrane region" description="Helical" evidence="5">
    <location>
        <begin position="57"/>
        <end position="79"/>
    </location>
</feature>
<sequence>MQTAPPSGIPLAAPLDFLRRRLGRASCGAYLAAATLPAPGLWLRHAHTVPLGAHLRVGLNITQLLLAAVLFTAGLRTCPHALTRLLGRPRVLLAGLALHLTAPLLIVPVIALTLRCSPDSDGGSGMIAAMILTVSMPVAAGATVWTGGGRGDEPAMLGLVLASTVLSPLTLPATIDSLTPLLNTDYAQSLEAAARGTGSGFALTGVLLPCAAGIGCRLLLPERAKPTGLNLAALTAVLASLLLTYVNAAGAIGQFLTHPRPLLLLAAAGTATAACALSFAWGRWSAHLLRLAAPARTSVTLACGMSNSSAGAVLITTTMPDRPQVLLPVLAFSLMQKLAANQLTRPRPAAATG</sequence>
<feature type="transmembrane region" description="Helical" evidence="5">
    <location>
        <begin position="262"/>
        <end position="281"/>
    </location>
</feature>
<accession>A0ABV6TDV0</accession>
<dbReference type="RefSeq" id="WP_394317337.1">
    <property type="nucleotide sequence ID" value="NZ_JBHMQV010000007.1"/>
</dbReference>
<keyword evidence="2 5" id="KW-0812">Transmembrane</keyword>
<feature type="transmembrane region" description="Helical" evidence="5">
    <location>
        <begin position="200"/>
        <end position="220"/>
    </location>
</feature>
<comment type="caution">
    <text evidence="6">The sequence shown here is derived from an EMBL/GenBank/DDBJ whole genome shotgun (WGS) entry which is preliminary data.</text>
</comment>
<evidence type="ECO:0000256" key="5">
    <source>
        <dbReference type="SAM" id="Phobius"/>
    </source>
</evidence>